<name>A0A6I6CVB2_9GAMM</name>
<dbReference type="Proteomes" id="UP000427716">
    <property type="component" value="Chromosome"/>
</dbReference>
<organism evidence="1 2">
    <name type="scientific">Guyparkeria halophila</name>
    <dbReference type="NCBI Taxonomy" id="47960"/>
    <lineage>
        <taxon>Bacteria</taxon>
        <taxon>Pseudomonadati</taxon>
        <taxon>Pseudomonadota</taxon>
        <taxon>Gammaproteobacteria</taxon>
        <taxon>Chromatiales</taxon>
        <taxon>Thioalkalibacteraceae</taxon>
        <taxon>Guyparkeria</taxon>
    </lineage>
</organism>
<proteinExistence type="predicted"/>
<evidence type="ECO:0000313" key="1">
    <source>
        <dbReference type="EMBL" id="QGT78406.1"/>
    </source>
</evidence>
<keyword evidence="2" id="KW-1185">Reference proteome</keyword>
<protein>
    <recommendedName>
        <fullName evidence="3">Zinc finger CHC2-type domain-containing protein</fullName>
    </recommendedName>
</protein>
<sequence>MMDNTPPFDLIAARVEGIREERPAPGKVRAMTCLCPAHKDRRPSLLVSEQEDGDILMHCRAGCSFFEVRDALGIEAIDLIPAHKRHARTDGNQGSDKGPRFSAWQAIRALAVDVITVELAANQVRHDGWLNDDDMAALASAHDRIRGTIMAGGFRV</sequence>
<dbReference type="RefSeq" id="WP_156573806.1">
    <property type="nucleotide sequence ID" value="NZ_CP046415.1"/>
</dbReference>
<reference evidence="1 2" key="1">
    <citation type="submission" date="2019-11" db="EMBL/GenBank/DDBJ databases">
        <authorList>
            <person name="Zhang J."/>
            <person name="Sun C."/>
        </authorList>
    </citation>
    <scope>NUCLEOTIDE SEQUENCE [LARGE SCALE GENOMIC DNA]</scope>
    <source>
        <strain evidence="2">sp2</strain>
    </source>
</reference>
<gene>
    <name evidence="1" type="ORF">GM160_05565</name>
</gene>
<dbReference type="KEGG" id="ghl:GM160_05565"/>
<evidence type="ECO:0000313" key="2">
    <source>
        <dbReference type="Proteomes" id="UP000427716"/>
    </source>
</evidence>
<evidence type="ECO:0008006" key="3">
    <source>
        <dbReference type="Google" id="ProtNLM"/>
    </source>
</evidence>
<dbReference type="AlphaFoldDB" id="A0A6I6CVB2"/>
<dbReference type="EMBL" id="CP046415">
    <property type="protein sequence ID" value="QGT78406.1"/>
    <property type="molecule type" value="Genomic_DNA"/>
</dbReference>
<accession>A0A6I6CVB2</accession>